<gene>
    <name evidence="1" type="ORF">BDY19DRAFT_892913</name>
</gene>
<keyword evidence="2" id="KW-1185">Reference proteome</keyword>
<evidence type="ECO:0000313" key="2">
    <source>
        <dbReference type="Proteomes" id="UP001055072"/>
    </source>
</evidence>
<dbReference type="Proteomes" id="UP001055072">
    <property type="component" value="Unassembled WGS sequence"/>
</dbReference>
<sequence>VMTEEQKMEEGKRMFAIFAARMFEQRVLQAYREKVAQERQLQLLRELEDEDKISKEREAKKQTQNQKKKDKKRQVV</sequence>
<comment type="caution">
    <text evidence="1">The sequence shown here is derived from an EMBL/GenBank/DDBJ whole genome shotgun (WGS) entry which is preliminary data.</text>
</comment>
<feature type="non-terminal residue" evidence="1">
    <location>
        <position position="1"/>
    </location>
</feature>
<protein>
    <submittedName>
        <fullName evidence="1">Uncharacterized protein</fullName>
    </submittedName>
</protein>
<reference evidence="1" key="1">
    <citation type="journal article" date="2021" name="Environ. Microbiol.">
        <title>Gene family expansions and transcriptome signatures uncover fungal adaptations to wood decay.</title>
        <authorList>
            <person name="Hage H."/>
            <person name="Miyauchi S."/>
            <person name="Viragh M."/>
            <person name="Drula E."/>
            <person name="Min B."/>
            <person name="Chaduli D."/>
            <person name="Navarro D."/>
            <person name="Favel A."/>
            <person name="Norest M."/>
            <person name="Lesage-Meessen L."/>
            <person name="Balint B."/>
            <person name="Merenyi Z."/>
            <person name="de Eugenio L."/>
            <person name="Morin E."/>
            <person name="Martinez A.T."/>
            <person name="Baldrian P."/>
            <person name="Stursova M."/>
            <person name="Martinez M.J."/>
            <person name="Novotny C."/>
            <person name="Magnuson J.K."/>
            <person name="Spatafora J.W."/>
            <person name="Maurice S."/>
            <person name="Pangilinan J."/>
            <person name="Andreopoulos W."/>
            <person name="LaButti K."/>
            <person name="Hundley H."/>
            <person name="Na H."/>
            <person name="Kuo A."/>
            <person name="Barry K."/>
            <person name="Lipzen A."/>
            <person name="Henrissat B."/>
            <person name="Riley R."/>
            <person name="Ahrendt S."/>
            <person name="Nagy L.G."/>
            <person name="Grigoriev I.V."/>
            <person name="Martin F."/>
            <person name="Rosso M.N."/>
        </authorList>
    </citation>
    <scope>NUCLEOTIDE SEQUENCE</scope>
    <source>
        <strain evidence="1">CBS 384.51</strain>
    </source>
</reference>
<name>A0ACB8U019_9APHY</name>
<evidence type="ECO:0000313" key="1">
    <source>
        <dbReference type="EMBL" id="KAI0087551.1"/>
    </source>
</evidence>
<organism evidence="1 2">
    <name type="scientific">Irpex rosettiformis</name>
    <dbReference type="NCBI Taxonomy" id="378272"/>
    <lineage>
        <taxon>Eukaryota</taxon>
        <taxon>Fungi</taxon>
        <taxon>Dikarya</taxon>
        <taxon>Basidiomycota</taxon>
        <taxon>Agaricomycotina</taxon>
        <taxon>Agaricomycetes</taxon>
        <taxon>Polyporales</taxon>
        <taxon>Irpicaceae</taxon>
        <taxon>Irpex</taxon>
    </lineage>
</organism>
<proteinExistence type="predicted"/>
<accession>A0ACB8U019</accession>
<dbReference type="EMBL" id="MU274917">
    <property type="protein sequence ID" value="KAI0087551.1"/>
    <property type="molecule type" value="Genomic_DNA"/>
</dbReference>